<keyword evidence="2" id="KW-1133">Transmembrane helix</keyword>
<reference evidence="3" key="1">
    <citation type="submission" date="2021-01" db="EMBL/GenBank/DDBJ databases">
        <authorList>
            <person name="Kaushik A."/>
        </authorList>
    </citation>
    <scope>NUCLEOTIDE SEQUENCE</scope>
    <source>
        <strain evidence="3">AG5</strain>
    </source>
</reference>
<evidence type="ECO:0000256" key="2">
    <source>
        <dbReference type="SAM" id="Phobius"/>
    </source>
</evidence>
<sequence length="328" mass="35911">MSAFPYTSFPFNVTAISPLFHLSPVSSSASLGWVPSCTLPECIPTASWSTGATNSTLSFNYWGWGVELNGNVKGNMSVELFHDGGRVMWDPSGDTLFNIRGDSAGYEQLEQRNITLRVLDASPGSQLTVTQARVNGSTRADYNWPADRWVVSSDDERLEYTGFAQQASEGKAQSSTTYSSSRTGDSVSMQFNGSAFLVYGPCGPTNGLMRVTIDGIEQIVNTSRPFASNDCLLFQSPGQVVHSLHQFLIENVDGRTLSIGRLEFIRIQMYKKGGMGIVRTTVVSSTIAAILAVFWVVIVIYLLKARRKQVSGVDGPRPNHQGFQWLHS</sequence>
<keyword evidence="2" id="KW-0472">Membrane</keyword>
<proteinExistence type="predicted"/>
<dbReference type="EMBL" id="CAJNJQ010006474">
    <property type="protein sequence ID" value="CAE7229176.1"/>
    <property type="molecule type" value="Genomic_DNA"/>
</dbReference>
<organism evidence="3 4">
    <name type="scientific">Rhizoctonia solani</name>
    <dbReference type="NCBI Taxonomy" id="456999"/>
    <lineage>
        <taxon>Eukaryota</taxon>
        <taxon>Fungi</taxon>
        <taxon>Dikarya</taxon>
        <taxon>Basidiomycota</taxon>
        <taxon>Agaricomycotina</taxon>
        <taxon>Agaricomycetes</taxon>
        <taxon>Cantharellales</taxon>
        <taxon>Ceratobasidiaceae</taxon>
        <taxon>Rhizoctonia</taxon>
    </lineage>
</organism>
<evidence type="ECO:0000256" key="1">
    <source>
        <dbReference type="SAM" id="MobiDB-lite"/>
    </source>
</evidence>
<feature type="transmembrane region" description="Helical" evidence="2">
    <location>
        <begin position="282"/>
        <end position="303"/>
    </location>
</feature>
<dbReference type="AlphaFoldDB" id="A0A8H3I2K2"/>
<evidence type="ECO:0000313" key="4">
    <source>
        <dbReference type="Proteomes" id="UP000663827"/>
    </source>
</evidence>
<evidence type="ECO:0000313" key="3">
    <source>
        <dbReference type="EMBL" id="CAE7229176.1"/>
    </source>
</evidence>
<gene>
    <name evidence="3" type="ORF">RDB_LOCUS181871</name>
</gene>
<dbReference type="Proteomes" id="UP000663827">
    <property type="component" value="Unassembled WGS sequence"/>
</dbReference>
<feature type="region of interest" description="Disordered" evidence="1">
    <location>
        <begin position="165"/>
        <end position="184"/>
    </location>
</feature>
<keyword evidence="2" id="KW-0812">Transmembrane</keyword>
<protein>
    <submittedName>
        <fullName evidence="3">Uncharacterized protein</fullName>
    </submittedName>
</protein>
<name>A0A8H3I2K2_9AGAM</name>
<comment type="caution">
    <text evidence="3">The sequence shown here is derived from an EMBL/GenBank/DDBJ whole genome shotgun (WGS) entry which is preliminary data.</text>
</comment>
<dbReference type="Gene3D" id="2.60.120.260">
    <property type="entry name" value="Galactose-binding domain-like"/>
    <property type="match status" value="1"/>
</dbReference>
<accession>A0A8H3I2K2</accession>